<name>A0ABV6GYC7_9PAST</name>
<feature type="transmembrane region" description="Helical" evidence="1">
    <location>
        <begin position="212"/>
        <end position="229"/>
    </location>
</feature>
<keyword evidence="1" id="KW-0472">Membrane</keyword>
<organism evidence="2 3">
    <name type="scientific">Gallibacterium trehalosifermentans</name>
    <dbReference type="NCBI Taxonomy" id="516935"/>
    <lineage>
        <taxon>Bacteria</taxon>
        <taxon>Pseudomonadati</taxon>
        <taxon>Pseudomonadota</taxon>
        <taxon>Gammaproteobacteria</taxon>
        <taxon>Pasteurellales</taxon>
        <taxon>Pasteurellaceae</taxon>
        <taxon>Gallibacterium</taxon>
    </lineage>
</organism>
<keyword evidence="1" id="KW-0812">Transmembrane</keyword>
<proteinExistence type="predicted"/>
<feature type="transmembrane region" description="Helical" evidence="1">
    <location>
        <begin position="153"/>
        <end position="173"/>
    </location>
</feature>
<reference evidence="2 3" key="1">
    <citation type="submission" date="2024-09" db="EMBL/GenBank/DDBJ databases">
        <authorList>
            <person name="Sun Q."/>
            <person name="Mori K."/>
        </authorList>
    </citation>
    <scope>NUCLEOTIDE SEQUENCE [LARGE SCALE GENOMIC DNA]</scope>
    <source>
        <strain evidence="2 3">CCM 7539</strain>
    </source>
</reference>
<comment type="caution">
    <text evidence="2">The sequence shown here is derived from an EMBL/GenBank/DDBJ whole genome shotgun (WGS) entry which is preliminary data.</text>
</comment>
<evidence type="ECO:0000256" key="1">
    <source>
        <dbReference type="SAM" id="Phobius"/>
    </source>
</evidence>
<dbReference type="RefSeq" id="WP_382367992.1">
    <property type="nucleotide sequence ID" value="NZ_JBHLWB010000001.1"/>
</dbReference>
<gene>
    <name evidence="2" type="ORF">ACFFHK_01070</name>
</gene>
<feature type="transmembrane region" description="Helical" evidence="1">
    <location>
        <begin position="179"/>
        <end position="200"/>
    </location>
</feature>
<dbReference type="Proteomes" id="UP001589767">
    <property type="component" value="Unassembled WGS sequence"/>
</dbReference>
<feature type="transmembrane region" description="Helical" evidence="1">
    <location>
        <begin position="269"/>
        <end position="288"/>
    </location>
</feature>
<feature type="transmembrane region" description="Helical" evidence="1">
    <location>
        <begin position="241"/>
        <end position="262"/>
    </location>
</feature>
<dbReference type="SUPFAM" id="SSF103481">
    <property type="entry name" value="Multidrug resistance efflux transporter EmrE"/>
    <property type="match status" value="2"/>
</dbReference>
<feature type="transmembrane region" description="Helical" evidence="1">
    <location>
        <begin position="6"/>
        <end position="21"/>
    </location>
</feature>
<keyword evidence="3" id="KW-1185">Reference proteome</keyword>
<feature type="transmembrane region" description="Helical" evidence="1">
    <location>
        <begin position="124"/>
        <end position="141"/>
    </location>
</feature>
<keyword evidence="1" id="KW-1133">Transmembrane helix</keyword>
<evidence type="ECO:0000313" key="2">
    <source>
        <dbReference type="EMBL" id="MFC0308297.1"/>
    </source>
</evidence>
<accession>A0ABV6GYC7</accession>
<feature type="transmembrane region" description="Helical" evidence="1">
    <location>
        <begin position="67"/>
        <end position="89"/>
    </location>
</feature>
<feature type="transmembrane region" description="Helical" evidence="1">
    <location>
        <begin position="101"/>
        <end position="118"/>
    </location>
</feature>
<evidence type="ECO:0000313" key="3">
    <source>
        <dbReference type="Proteomes" id="UP001589767"/>
    </source>
</evidence>
<sequence>MSSLLIAILCSVAVSVFLKIARSQQIMISQAIACNYLMASTLTYFVLQPDFMGLSFSDAIRQNEHSAIFLLLGFLLPTIFLVMAKAVEISGIARADAAQRLSLFLPILAAFLFFHETLTPQKGLAIFCAFLALFALVFKSSHQAHSGNGIKSFLFLVLVWFGYGVIDILFKQIAKFDVAFPFALFTSFVIAGCFIFAYLIFTKTRWQGKSMLAGLVLGGLNFLNILFYIKAHQQLSENPSLVFAGMNIGVMILGAMIGLVGFKEKLNKINFIGIGLGVAAIILLLVPVL</sequence>
<feature type="transmembrane region" description="Helical" evidence="1">
    <location>
        <begin position="28"/>
        <end position="47"/>
    </location>
</feature>
<dbReference type="InterPro" id="IPR037185">
    <property type="entry name" value="EmrE-like"/>
</dbReference>
<dbReference type="EMBL" id="JBHLWB010000001">
    <property type="protein sequence ID" value="MFC0308297.1"/>
    <property type="molecule type" value="Genomic_DNA"/>
</dbReference>
<protein>
    <submittedName>
        <fullName evidence="2">EamA/RhaT family transporter</fullName>
    </submittedName>
</protein>